<evidence type="ECO:0000256" key="3">
    <source>
        <dbReference type="ARBA" id="ARBA00022989"/>
    </source>
</evidence>
<feature type="transmembrane region" description="Helical" evidence="5">
    <location>
        <begin position="12"/>
        <end position="40"/>
    </location>
</feature>
<feature type="transmembrane region" description="Helical" evidence="5">
    <location>
        <begin position="188"/>
        <end position="212"/>
    </location>
</feature>
<dbReference type="AlphaFoldDB" id="A0A815ETS4"/>
<feature type="transmembrane region" description="Helical" evidence="5">
    <location>
        <begin position="52"/>
        <end position="71"/>
    </location>
</feature>
<feature type="transmembrane region" description="Helical" evidence="5">
    <location>
        <begin position="92"/>
        <end position="118"/>
    </location>
</feature>
<dbReference type="CDD" id="cd00637">
    <property type="entry name" value="7tm_classA_rhodopsin-like"/>
    <property type="match status" value="1"/>
</dbReference>
<name>A0A815ETS4_9BILA</name>
<evidence type="ECO:0000256" key="4">
    <source>
        <dbReference type="ARBA" id="ARBA00023136"/>
    </source>
</evidence>
<dbReference type="SUPFAM" id="SSF81321">
    <property type="entry name" value="Family A G protein-coupled receptor-like"/>
    <property type="match status" value="1"/>
</dbReference>
<keyword evidence="4 5" id="KW-0472">Membrane</keyword>
<evidence type="ECO:0000313" key="7">
    <source>
        <dbReference type="EMBL" id="CAF1316672.1"/>
    </source>
</evidence>
<protein>
    <recommendedName>
        <fullName evidence="6">G-protein coupled receptors family 1 profile domain-containing protein</fullName>
    </recommendedName>
</protein>
<dbReference type="Proteomes" id="UP000663889">
    <property type="component" value="Unassembled WGS sequence"/>
</dbReference>
<evidence type="ECO:0000256" key="2">
    <source>
        <dbReference type="ARBA" id="ARBA00022692"/>
    </source>
</evidence>
<evidence type="ECO:0000259" key="6">
    <source>
        <dbReference type="PROSITE" id="PS50262"/>
    </source>
</evidence>
<dbReference type="PROSITE" id="PS50262">
    <property type="entry name" value="G_PROTEIN_RECEP_F1_2"/>
    <property type="match status" value="1"/>
</dbReference>
<feature type="transmembrane region" description="Helical" evidence="5">
    <location>
        <begin position="138"/>
        <end position="159"/>
    </location>
</feature>
<organism evidence="7 8">
    <name type="scientific">Rotaria sordida</name>
    <dbReference type="NCBI Taxonomy" id="392033"/>
    <lineage>
        <taxon>Eukaryota</taxon>
        <taxon>Metazoa</taxon>
        <taxon>Spiralia</taxon>
        <taxon>Gnathifera</taxon>
        <taxon>Rotifera</taxon>
        <taxon>Eurotatoria</taxon>
        <taxon>Bdelloidea</taxon>
        <taxon>Philodinida</taxon>
        <taxon>Philodinidae</taxon>
        <taxon>Rotaria</taxon>
    </lineage>
</organism>
<comment type="subcellular location">
    <subcellularLocation>
        <location evidence="1">Membrane</location>
    </subcellularLocation>
</comment>
<dbReference type="InterPro" id="IPR017452">
    <property type="entry name" value="GPCR_Rhodpsn_7TM"/>
</dbReference>
<comment type="caution">
    <text evidence="7">The sequence shown here is derived from an EMBL/GenBank/DDBJ whole genome shotgun (WGS) entry which is preliminary data.</text>
</comment>
<dbReference type="Gene3D" id="1.20.1070.10">
    <property type="entry name" value="Rhodopsin 7-helix transmembrane proteins"/>
    <property type="match status" value="1"/>
</dbReference>
<evidence type="ECO:0000256" key="1">
    <source>
        <dbReference type="ARBA" id="ARBA00004370"/>
    </source>
</evidence>
<evidence type="ECO:0000256" key="5">
    <source>
        <dbReference type="SAM" id="Phobius"/>
    </source>
</evidence>
<feature type="transmembrane region" description="Helical" evidence="5">
    <location>
        <begin position="224"/>
        <end position="245"/>
    </location>
</feature>
<keyword evidence="2 5" id="KW-0812">Transmembrane</keyword>
<reference evidence="7" key="1">
    <citation type="submission" date="2021-02" db="EMBL/GenBank/DDBJ databases">
        <authorList>
            <person name="Nowell W R."/>
        </authorList>
    </citation>
    <scope>NUCLEOTIDE SEQUENCE</scope>
</reference>
<dbReference type="GO" id="GO:0016020">
    <property type="term" value="C:membrane"/>
    <property type="evidence" value="ECO:0007669"/>
    <property type="project" value="UniProtKB-SubCell"/>
</dbReference>
<feature type="domain" description="G-protein coupled receptors family 1 profile" evidence="6">
    <location>
        <begin position="1"/>
        <end position="205"/>
    </location>
</feature>
<accession>A0A815ETS4</accession>
<proteinExistence type="predicted"/>
<evidence type="ECO:0000313" key="8">
    <source>
        <dbReference type="Proteomes" id="UP000663889"/>
    </source>
</evidence>
<dbReference type="EMBL" id="CAJNOU010002387">
    <property type="protein sequence ID" value="CAF1316672.1"/>
    <property type="molecule type" value="Genomic_DNA"/>
</dbReference>
<gene>
    <name evidence="7" type="ORF">SEV965_LOCUS27091</name>
</gene>
<keyword evidence="3 5" id="KW-1133">Transmembrane helix</keyword>
<sequence>MAYKCRQELKDISFLLTCSTSLCALLVCATLCVMIGSNLFDGFLIRNMTFCYVMGLSYDIFECAMYYSYCIQGFYRLCRIVFYQKKYLVAQSLYIGLIIGQWILVFGLLLPPILMQWYIRLPTEQYCLIPYTNIAAEIYHIMFLYIIPIVCIGISYAWITIFMRQKSQTSLVAATINRRHRNERDVVIIKRIILLVFILVLLRFPTIGLMIYGVMAQDLYPLTYGIIGIFTSVCLGSIGISTIYVTPQLRKQFYNTFIHLNNRVHIDQTPMNQTGLAPATIETIKVTKRSQQRDVILVPRNDE</sequence>